<dbReference type="Pfam" id="PF08486">
    <property type="entry name" value="SpoIID"/>
    <property type="match status" value="1"/>
</dbReference>
<dbReference type="PANTHER" id="PTHR30032:SF4">
    <property type="entry name" value="AMIDASE ENHANCER"/>
    <property type="match status" value="1"/>
</dbReference>
<feature type="chain" id="PRO_5016045727" evidence="1">
    <location>
        <begin position="21"/>
        <end position="500"/>
    </location>
</feature>
<evidence type="ECO:0000256" key="1">
    <source>
        <dbReference type="SAM" id="SignalP"/>
    </source>
</evidence>
<dbReference type="EMBL" id="QKZK01000033">
    <property type="protein sequence ID" value="PZX12215.1"/>
    <property type="molecule type" value="Genomic_DNA"/>
</dbReference>
<evidence type="ECO:0000259" key="2">
    <source>
        <dbReference type="Pfam" id="PF08486"/>
    </source>
</evidence>
<gene>
    <name evidence="3" type="ORF">LX69_02940</name>
</gene>
<dbReference type="NCBIfam" id="TIGR04183">
    <property type="entry name" value="Por_Secre_tail"/>
    <property type="match status" value="1"/>
</dbReference>
<keyword evidence="4" id="KW-1185">Reference proteome</keyword>
<sequence length="500" mass="54036">MLFRISMVLICVFTSFFLHAQQPVQYESLPEYSSHTMAYEGRVLTISGKTPLSDVEISVENLGKVGVTNSAGCFRVIAPVNVSKLNFRKEGFIGASRVYIEEHERSDCGDIWMIPFDGEISELVEPSVISFDSISQLVPEALFVKETSLLKAVSATSVPQKIRVLMPSGSVVEMSMDEYLKGVVPSEVPASWPMDALMAQAVAARCYAAANFKHAADGADVCTTTHCQAWSATQHERSSQAVTQTSGVSVKYAGTIANTLFFSHCNGRTRNNEDVWSGAAVPYLRSQACGCGYTYHNAHGVGMCQYGALAMADAGRSWEEIILHYYKGVTIDKPVALGTIKGVIYHGSDASNLNNRIAGAIVTATGGSQVTTDANGLYVLNLAPGTYTIAATKSGYANASLIRKVEVGITVWGSMQLTASTGVTDSSAPKALIDFDPEQYLLTVSVPGHAQMYVSDLTGRIWCMRSVYDKTTEDLSSYPRGVYLVIVVGNTFRESMKIVK</sequence>
<organism evidence="3 4">
    <name type="scientific">Breznakibacter xylanolyticus</name>
    <dbReference type="NCBI Taxonomy" id="990"/>
    <lineage>
        <taxon>Bacteria</taxon>
        <taxon>Pseudomonadati</taxon>
        <taxon>Bacteroidota</taxon>
        <taxon>Bacteroidia</taxon>
        <taxon>Marinilabiliales</taxon>
        <taxon>Marinilabiliaceae</taxon>
        <taxon>Breznakibacter</taxon>
    </lineage>
</organism>
<dbReference type="OrthoDB" id="9805121at2"/>
<evidence type="ECO:0000313" key="4">
    <source>
        <dbReference type="Proteomes" id="UP000249239"/>
    </source>
</evidence>
<comment type="caution">
    <text evidence="3">The sequence shown here is derived from an EMBL/GenBank/DDBJ whole genome shotgun (WGS) entry which is preliminary data.</text>
</comment>
<reference evidence="3 4" key="1">
    <citation type="submission" date="2018-06" db="EMBL/GenBank/DDBJ databases">
        <title>Genomic Encyclopedia of Archaeal and Bacterial Type Strains, Phase II (KMG-II): from individual species to whole genera.</title>
        <authorList>
            <person name="Goeker M."/>
        </authorList>
    </citation>
    <scope>NUCLEOTIDE SEQUENCE [LARGE SCALE GENOMIC DNA]</scope>
    <source>
        <strain evidence="3 4">DSM 6779</strain>
    </source>
</reference>
<name>A0A2W7MVN4_9BACT</name>
<protein>
    <submittedName>
        <fullName evidence="3">SpoIID/LytB domain protein/predicted secreted protein (Por secretion system target)</fullName>
    </submittedName>
</protein>
<dbReference type="RefSeq" id="WP_111446753.1">
    <property type="nucleotide sequence ID" value="NZ_QKZK01000033.1"/>
</dbReference>
<accession>A0A2W7MVN4</accession>
<dbReference type="InterPro" id="IPR051922">
    <property type="entry name" value="Bact_Sporulation_Assoc"/>
</dbReference>
<dbReference type="Proteomes" id="UP000249239">
    <property type="component" value="Unassembled WGS sequence"/>
</dbReference>
<feature type="signal peptide" evidence="1">
    <location>
        <begin position="1"/>
        <end position="20"/>
    </location>
</feature>
<dbReference type="Gene3D" id="2.60.40.1120">
    <property type="entry name" value="Carboxypeptidase-like, regulatory domain"/>
    <property type="match status" value="1"/>
</dbReference>
<proteinExistence type="predicted"/>
<dbReference type="GO" id="GO:0030288">
    <property type="term" value="C:outer membrane-bounded periplasmic space"/>
    <property type="evidence" value="ECO:0007669"/>
    <property type="project" value="TreeGrafter"/>
</dbReference>
<feature type="domain" description="Sporulation stage II protein D amidase enhancer LytB N-terminal" evidence="2">
    <location>
        <begin position="171"/>
        <end position="252"/>
    </location>
</feature>
<dbReference type="PANTHER" id="PTHR30032">
    <property type="entry name" value="N-ACETYLMURAMOYL-L-ALANINE AMIDASE-RELATED"/>
    <property type="match status" value="1"/>
</dbReference>
<dbReference type="SUPFAM" id="SSF49464">
    <property type="entry name" value="Carboxypeptidase regulatory domain-like"/>
    <property type="match status" value="1"/>
</dbReference>
<dbReference type="NCBIfam" id="TIGR02669">
    <property type="entry name" value="SpoIID_LytB"/>
    <property type="match status" value="1"/>
</dbReference>
<evidence type="ECO:0000313" key="3">
    <source>
        <dbReference type="EMBL" id="PZX12215.1"/>
    </source>
</evidence>
<dbReference type="InterPro" id="IPR008969">
    <property type="entry name" value="CarboxyPept-like_regulatory"/>
</dbReference>
<dbReference type="InterPro" id="IPR013486">
    <property type="entry name" value="SpoIID/LytB"/>
</dbReference>
<dbReference type="AlphaFoldDB" id="A0A2W7MVN4"/>
<dbReference type="InterPro" id="IPR026444">
    <property type="entry name" value="Secre_tail"/>
</dbReference>
<dbReference type="GO" id="GO:0030435">
    <property type="term" value="P:sporulation resulting in formation of a cellular spore"/>
    <property type="evidence" value="ECO:0007669"/>
    <property type="project" value="InterPro"/>
</dbReference>
<dbReference type="Pfam" id="PF13620">
    <property type="entry name" value="CarboxypepD_reg"/>
    <property type="match status" value="1"/>
</dbReference>
<keyword evidence="1" id="KW-0732">Signal</keyword>
<dbReference type="InterPro" id="IPR013693">
    <property type="entry name" value="SpoIID/LytB_N"/>
</dbReference>